<dbReference type="EMBL" id="CM047748">
    <property type="protein sequence ID" value="KAJ0013374.1"/>
    <property type="molecule type" value="Genomic_DNA"/>
</dbReference>
<dbReference type="Proteomes" id="UP001163603">
    <property type="component" value="Chromosome 13"/>
</dbReference>
<protein>
    <submittedName>
        <fullName evidence="1">Uncharacterized protein</fullName>
    </submittedName>
</protein>
<comment type="caution">
    <text evidence="1">The sequence shown here is derived from an EMBL/GenBank/DDBJ whole genome shotgun (WGS) entry which is preliminary data.</text>
</comment>
<sequence length="90" mass="9994">MLYGPYWSSVLKKKKQHYWLRNMHCITKSFPSNPMPLSSPKNNLLLTPNQGDCPSPKVLSSTPLSFPGNCLCICVVKLLNKSANVVFAAV</sequence>
<name>A0ACC0X7W2_9ROSI</name>
<evidence type="ECO:0000313" key="2">
    <source>
        <dbReference type="Proteomes" id="UP001163603"/>
    </source>
</evidence>
<keyword evidence="2" id="KW-1185">Reference proteome</keyword>
<evidence type="ECO:0000313" key="1">
    <source>
        <dbReference type="EMBL" id="KAJ0013374.1"/>
    </source>
</evidence>
<proteinExistence type="predicted"/>
<accession>A0ACC0X7W2</accession>
<reference evidence="2" key="1">
    <citation type="journal article" date="2023" name="G3 (Bethesda)">
        <title>Genome assembly and association tests identify interacting loci associated with vigor, precocity, and sex in interspecific pistachio rootstocks.</title>
        <authorList>
            <person name="Palmer W."/>
            <person name="Jacygrad E."/>
            <person name="Sagayaradj S."/>
            <person name="Cavanaugh K."/>
            <person name="Han R."/>
            <person name="Bertier L."/>
            <person name="Beede B."/>
            <person name="Kafkas S."/>
            <person name="Golino D."/>
            <person name="Preece J."/>
            <person name="Michelmore R."/>
        </authorList>
    </citation>
    <scope>NUCLEOTIDE SEQUENCE [LARGE SCALE GENOMIC DNA]</scope>
</reference>
<gene>
    <name evidence="1" type="ORF">Pint_19857</name>
</gene>
<organism evidence="1 2">
    <name type="scientific">Pistacia integerrima</name>
    <dbReference type="NCBI Taxonomy" id="434235"/>
    <lineage>
        <taxon>Eukaryota</taxon>
        <taxon>Viridiplantae</taxon>
        <taxon>Streptophyta</taxon>
        <taxon>Embryophyta</taxon>
        <taxon>Tracheophyta</taxon>
        <taxon>Spermatophyta</taxon>
        <taxon>Magnoliopsida</taxon>
        <taxon>eudicotyledons</taxon>
        <taxon>Gunneridae</taxon>
        <taxon>Pentapetalae</taxon>
        <taxon>rosids</taxon>
        <taxon>malvids</taxon>
        <taxon>Sapindales</taxon>
        <taxon>Anacardiaceae</taxon>
        <taxon>Pistacia</taxon>
    </lineage>
</organism>